<dbReference type="Proteomes" id="UP000237000">
    <property type="component" value="Unassembled WGS sequence"/>
</dbReference>
<name>A0A2P5EN88_TREOI</name>
<dbReference type="AlphaFoldDB" id="A0A2P5EN88"/>
<protein>
    <submittedName>
        <fullName evidence="1">Uncharacterized protein</fullName>
    </submittedName>
</protein>
<feature type="non-terminal residue" evidence="1">
    <location>
        <position position="1"/>
    </location>
</feature>
<sequence length="25" mass="2965">RVDRGRRLGIGYLCDIKLEPIEHQK</sequence>
<dbReference type="EMBL" id="JXTC01000122">
    <property type="protein sequence ID" value="PON87038.1"/>
    <property type="molecule type" value="Genomic_DNA"/>
</dbReference>
<evidence type="ECO:0000313" key="2">
    <source>
        <dbReference type="Proteomes" id="UP000237000"/>
    </source>
</evidence>
<accession>A0A2P5EN88</accession>
<gene>
    <name evidence="1" type="ORF">TorRG33x02_171510</name>
</gene>
<keyword evidence="2" id="KW-1185">Reference proteome</keyword>
<evidence type="ECO:0000313" key="1">
    <source>
        <dbReference type="EMBL" id="PON87038.1"/>
    </source>
</evidence>
<organism evidence="1 2">
    <name type="scientific">Trema orientale</name>
    <name type="common">Charcoal tree</name>
    <name type="synonym">Celtis orientalis</name>
    <dbReference type="NCBI Taxonomy" id="63057"/>
    <lineage>
        <taxon>Eukaryota</taxon>
        <taxon>Viridiplantae</taxon>
        <taxon>Streptophyta</taxon>
        <taxon>Embryophyta</taxon>
        <taxon>Tracheophyta</taxon>
        <taxon>Spermatophyta</taxon>
        <taxon>Magnoliopsida</taxon>
        <taxon>eudicotyledons</taxon>
        <taxon>Gunneridae</taxon>
        <taxon>Pentapetalae</taxon>
        <taxon>rosids</taxon>
        <taxon>fabids</taxon>
        <taxon>Rosales</taxon>
        <taxon>Cannabaceae</taxon>
        <taxon>Trema</taxon>
    </lineage>
</organism>
<reference evidence="2" key="1">
    <citation type="submission" date="2016-06" db="EMBL/GenBank/DDBJ databases">
        <title>Parallel loss of symbiosis genes in relatives of nitrogen-fixing non-legume Parasponia.</title>
        <authorList>
            <person name="Van Velzen R."/>
            <person name="Holmer R."/>
            <person name="Bu F."/>
            <person name="Rutten L."/>
            <person name="Van Zeijl A."/>
            <person name="Liu W."/>
            <person name="Santuari L."/>
            <person name="Cao Q."/>
            <person name="Sharma T."/>
            <person name="Shen D."/>
            <person name="Roswanjaya Y."/>
            <person name="Wardhani T."/>
            <person name="Kalhor M.S."/>
            <person name="Jansen J."/>
            <person name="Van den Hoogen J."/>
            <person name="Gungor B."/>
            <person name="Hartog M."/>
            <person name="Hontelez J."/>
            <person name="Verver J."/>
            <person name="Yang W.-C."/>
            <person name="Schijlen E."/>
            <person name="Repin R."/>
            <person name="Schilthuizen M."/>
            <person name="Schranz E."/>
            <person name="Heidstra R."/>
            <person name="Miyata K."/>
            <person name="Fedorova E."/>
            <person name="Kohlen W."/>
            <person name="Bisseling T."/>
            <person name="Smit S."/>
            <person name="Geurts R."/>
        </authorList>
    </citation>
    <scope>NUCLEOTIDE SEQUENCE [LARGE SCALE GENOMIC DNA]</scope>
    <source>
        <strain evidence="2">cv. RG33-2</strain>
    </source>
</reference>
<proteinExistence type="predicted"/>
<dbReference type="InParanoid" id="A0A2P5EN88"/>
<comment type="caution">
    <text evidence="1">The sequence shown here is derived from an EMBL/GenBank/DDBJ whole genome shotgun (WGS) entry which is preliminary data.</text>
</comment>